<protein>
    <submittedName>
        <fullName evidence="3">Minor structural protein</fullName>
    </submittedName>
</protein>
<proteinExistence type="predicted"/>
<organism evidence="3">
    <name type="scientific">Siphoviridae sp. ctybZ1</name>
    <dbReference type="NCBI Taxonomy" id="2825746"/>
    <lineage>
        <taxon>Viruses</taxon>
        <taxon>Duplodnaviria</taxon>
        <taxon>Heunggongvirae</taxon>
        <taxon>Uroviricota</taxon>
        <taxon>Caudoviricetes</taxon>
    </lineage>
</organism>
<evidence type="ECO:0000256" key="1">
    <source>
        <dbReference type="SAM" id="Coils"/>
    </source>
</evidence>
<reference evidence="3" key="1">
    <citation type="journal article" date="2021" name="Proc. Natl. Acad. Sci. U.S.A.">
        <title>A Catalog of Tens of Thousands of Viruses from Human Metagenomes Reveals Hidden Associations with Chronic Diseases.</title>
        <authorList>
            <person name="Tisza M.J."/>
            <person name="Buck C.B."/>
        </authorList>
    </citation>
    <scope>NUCLEOTIDE SEQUENCE</scope>
    <source>
        <strain evidence="3">CtybZ1</strain>
    </source>
</reference>
<sequence>MTKDELMKLGLSEEVADKVVEDYGKNYVSKDQFNAKNDKLKSVEGELSKVRGEIDNLQKANANNDELKKQIDALKADSDKRTTEYEAKIKSMEIDNIVNTALSGVKSKNNKAVRALLDLNDAKIENGEIKGLKDQLDAVMKENPFLFGENTKPTGTPAGNEGGKHGTHTITSKEFAKMNYAERSKLYDENQELYNQLSKGE</sequence>
<feature type="coiled-coil region" evidence="1">
    <location>
        <begin position="40"/>
        <end position="84"/>
    </location>
</feature>
<evidence type="ECO:0000313" key="3">
    <source>
        <dbReference type="EMBL" id="DAD97923.1"/>
    </source>
</evidence>
<accession>A0A8S5NV45</accession>
<dbReference type="EMBL" id="BK015250">
    <property type="protein sequence ID" value="DAD97923.1"/>
    <property type="molecule type" value="Genomic_DNA"/>
</dbReference>
<dbReference type="InterPro" id="IPR009636">
    <property type="entry name" value="SCAF"/>
</dbReference>
<name>A0A8S5NV45_9CAUD</name>
<dbReference type="GO" id="GO:0019069">
    <property type="term" value="P:viral capsid assembly"/>
    <property type="evidence" value="ECO:0007669"/>
    <property type="project" value="InterPro"/>
</dbReference>
<dbReference type="Pfam" id="PF06810">
    <property type="entry name" value="Phage_scaffold"/>
    <property type="match status" value="1"/>
</dbReference>
<evidence type="ECO:0000256" key="2">
    <source>
        <dbReference type="SAM" id="MobiDB-lite"/>
    </source>
</evidence>
<keyword evidence="1" id="KW-0175">Coiled coil</keyword>
<feature type="region of interest" description="Disordered" evidence="2">
    <location>
        <begin position="147"/>
        <end position="171"/>
    </location>
</feature>